<sequence>MAHTSSRSEICSGVAAGIHSNCVLHEGHYGVECQHKRLQSKHSRPYAQFKLARSTQGHQYGDQNDAHNANEDLNVYSQTAFSGIGANLGNETS</sequence>
<dbReference type="EMBL" id="JAEAOA010000333">
    <property type="protein sequence ID" value="KAK3585601.1"/>
    <property type="molecule type" value="Genomic_DNA"/>
</dbReference>
<comment type="caution">
    <text evidence="2">The sequence shown here is derived from an EMBL/GenBank/DDBJ whole genome shotgun (WGS) entry which is preliminary data.</text>
</comment>
<reference evidence="2" key="2">
    <citation type="journal article" date="2021" name="Genome Biol. Evol.">
        <title>Developing a high-quality reference genome for a parasitic bivalve with doubly uniparental inheritance (Bivalvia: Unionida).</title>
        <authorList>
            <person name="Smith C.H."/>
        </authorList>
    </citation>
    <scope>NUCLEOTIDE SEQUENCE</scope>
    <source>
        <strain evidence="2">CHS0354</strain>
        <tissue evidence="2">Mantle</tissue>
    </source>
</reference>
<gene>
    <name evidence="2" type="ORF">CHS0354_004504</name>
</gene>
<accession>A0AAE0VPW4</accession>
<feature type="region of interest" description="Disordered" evidence="1">
    <location>
        <begin position="52"/>
        <end position="71"/>
    </location>
</feature>
<name>A0AAE0VPW4_9BIVA</name>
<reference evidence="2" key="1">
    <citation type="journal article" date="2021" name="Genome Biol. Evol.">
        <title>A High-Quality Reference Genome for a Parasitic Bivalve with Doubly Uniparental Inheritance (Bivalvia: Unionida).</title>
        <authorList>
            <person name="Smith C.H."/>
        </authorList>
    </citation>
    <scope>NUCLEOTIDE SEQUENCE</scope>
    <source>
        <strain evidence="2">CHS0354</strain>
    </source>
</reference>
<dbReference type="Proteomes" id="UP001195483">
    <property type="component" value="Unassembled WGS sequence"/>
</dbReference>
<feature type="compositionally biased region" description="Polar residues" evidence="1">
    <location>
        <begin position="53"/>
        <end position="62"/>
    </location>
</feature>
<evidence type="ECO:0000313" key="3">
    <source>
        <dbReference type="Proteomes" id="UP001195483"/>
    </source>
</evidence>
<evidence type="ECO:0000256" key="1">
    <source>
        <dbReference type="SAM" id="MobiDB-lite"/>
    </source>
</evidence>
<protein>
    <submittedName>
        <fullName evidence="2">Uncharacterized protein</fullName>
    </submittedName>
</protein>
<organism evidence="2 3">
    <name type="scientific">Potamilus streckersoni</name>
    <dbReference type="NCBI Taxonomy" id="2493646"/>
    <lineage>
        <taxon>Eukaryota</taxon>
        <taxon>Metazoa</taxon>
        <taxon>Spiralia</taxon>
        <taxon>Lophotrochozoa</taxon>
        <taxon>Mollusca</taxon>
        <taxon>Bivalvia</taxon>
        <taxon>Autobranchia</taxon>
        <taxon>Heteroconchia</taxon>
        <taxon>Palaeoheterodonta</taxon>
        <taxon>Unionida</taxon>
        <taxon>Unionoidea</taxon>
        <taxon>Unionidae</taxon>
        <taxon>Ambleminae</taxon>
        <taxon>Lampsilini</taxon>
        <taxon>Potamilus</taxon>
    </lineage>
</organism>
<proteinExistence type="predicted"/>
<evidence type="ECO:0000313" key="2">
    <source>
        <dbReference type="EMBL" id="KAK3585601.1"/>
    </source>
</evidence>
<keyword evidence="3" id="KW-1185">Reference proteome</keyword>
<reference evidence="2" key="3">
    <citation type="submission" date="2023-05" db="EMBL/GenBank/DDBJ databases">
        <authorList>
            <person name="Smith C.H."/>
        </authorList>
    </citation>
    <scope>NUCLEOTIDE SEQUENCE</scope>
    <source>
        <strain evidence="2">CHS0354</strain>
        <tissue evidence="2">Mantle</tissue>
    </source>
</reference>
<dbReference type="AlphaFoldDB" id="A0AAE0VPW4"/>